<dbReference type="InterPro" id="IPR008922">
    <property type="entry name" value="Di-copper_centre_dom_sf"/>
</dbReference>
<evidence type="ECO:0000256" key="1">
    <source>
        <dbReference type="ARBA" id="ARBA00022723"/>
    </source>
</evidence>
<feature type="domain" description="Tyrosinase copper-binding" evidence="4">
    <location>
        <begin position="95"/>
        <end position="319"/>
    </location>
</feature>
<keyword evidence="2" id="KW-0560">Oxidoreductase</keyword>
<keyword evidence="6" id="KW-1185">Reference proteome</keyword>
<dbReference type="Gene3D" id="1.10.1280.10">
    <property type="entry name" value="Di-copper center containing domain from catechol oxidase"/>
    <property type="match status" value="1"/>
</dbReference>
<gene>
    <name evidence="5" type="ORF">PG993_008506</name>
</gene>
<evidence type="ECO:0000256" key="3">
    <source>
        <dbReference type="SAM" id="SignalP"/>
    </source>
</evidence>
<keyword evidence="3" id="KW-0732">Signal</keyword>
<dbReference type="SUPFAM" id="SSF48056">
    <property type="entry name" value="Di-copper centre-containing domain"/>
    <property type="match status" value="1"/>
</dbReference>
<evidence type="ECO:0000259" key="4">
    <source>
        <dbReference type="Pfam" id="PF00264"/>
    </source>
</evidence>
<sequence>MLFSHILVWAATSLLSGFCLATNGLQAINELQVEAIKSLEAQHAKREIGCSIKNAAVRRDWVSLTIPEKQDYSRAVQCLWDRPSEGRPAFSAAQNLYDDFVATHINQSEIIHSTGRFLTWHRLFIWTWESRLRNECSYEGYLPYWNWFECPDDLTDSSVFDGSDSSMGGDGEYFEHNGTLVANNHFLPSGKGGGCVMSGPFVNRTVHLGPFQPGMEGLSPVMKSLQDHNPRCLRRDLSVAPAAAFTHQNLHNLITGDASRTIDAFQSELQSSSRGTFSMHNAAHYSLGGDATCVASSYNDPASYLHHAMVDRLYWIWQALHPEQARSIAGDLRNLSNVK</sequence>
<dbReference type="PANTHER" id="PTHR11474">
    <property type="entry name" value="TYROSINASE FAMILY MEMBER"/>
    <property type="match status" value="1"/>
</dbReference>
<dbReference type="InterPro" id="IPR002227">
    <property type="entry name" value="Tyrosinase_Cu-bd"/>
</dbReference>
<dbReference type="PANTHER" id="PTHR11474:SF125">
    <property type="entry name" value="N-ACETYL-6-HYDROXYTRYPTOPHAN OXIDASE IVOB-RELATED"/>
    <property type="match status" value="1"/>
</dbReference>
<evidence type="ECO:0000313" key="6">
    <source>
        <dbReference type="Proteomes" id="UP001444661"/>
    </source>
</evidence>
<dbReference type="Proteomes" id="UP001444661">
    <property type="component" value="Unassembled WGS sequence"/>
</dbReference>
<protein>
    <recommendedName>
        <fullName evidence="4">Tyrosinase copper-binding domain-containing protein</fullName>
    </recommendedName>
</protein>
<comment type="caution">
    <text evidence="5">The sequence shown here is derived from an EMBL/GenBank/DDBJ whole genome shotgun (WGS) entry which is preliminary data.</text>
</comment>
<keyword evidence="1" id="KW-0479">Metal-binding</keyword>
<evidence type="ECO:0000256" key="2">
    <source>
        <dbReference type="ARBA" id="ARBA00023002"/>
    </source>
</evidence>
<feature type="chain" id="PRO_5045240641" description="Tyrosinase copper-binding domain-containing protein" evidence="3">
    <location>
        <begin position="22"/>
        <end position="339"/>
    </location>
</feature>
<dbReference type="EMBL" id="JAQQWK010000006">
    <property type="protein sequence ID" value="KAK8040095.1"/>
    <property type="molecule type" value="Genomic_DNA"/>
</dbReference>
<dbReference type="InterPro" id="IPR050316">
    <property type="entry name" value="Tyrosinase/Hemocyanin"/>
</dbReference>
<organism evidence="5 6">
    <name type="scientific">Apiospora rasikravindrae</name>
    <dbReference type="NCBI Taxonomy" id="990691"/>
    <lineage>
        <taxon>Eukaryota</taxon>
        <taxon>Fungi</taxon>
        <taxon>Dikarya</taxon>
        <taxon>Ascomycota</taxon>
        <taxon>Pezizomycotina</taxon>
        <taxon>Sordariomycetes</taxon>
        <taxon>Xylariomycetidae</taxon>
        <taxon>Amphisphaeriales</taxon>
        <taxon>Apiosporaceae</taxon>
        <taxon>Apiospora</taxon>
    </lineage>
</organism>
<proteinExistence type="predicted"/>
<dbReference type="Pfam" id="PF00264">
    <property type="entry name" value="Tyrosinase"/>
    <property type="match status" value="1"/>
</dbReference>
<name>A0ABR1T0J9_9PEZI</name>
<dbReference type="PRINTS" id="PR00092">
    <property type="entry name" value="TYROSINASE"/>
</dbReference>
<reference evidence="5 6" key="1">
    <citation type="submission" date="2023-01" db="EMBL/GenBank/DDBJ databases">
        <title>Analysis of 21 Apiospora genomes using comparative genomics revels a genus with tremendous synthesis potential of carbohydrate active enzymes and secondary metabolites.</title>
        <authorList>
            <person name="Sorensen T."/>
        </authorList>
    </citation>
    <scope>NUCLEOTIDE SEQUENCE [LARGE SCALE GENOMIC DNA]</scope>
    <source>
        <strain evidence="5 6">CBS 33761</strain>
    </source>
</reference>
<feature type="signal peptide" evidence="3">
    <location>
        <begin position="1"/>
        <end position="21"/>
    </location>
</feature>
<evidence type="ECO:0000313" key="5">
    <source>
        <dbReference type="EMBL" id="KAK8040095.1"/>
    </source>
</evidence>
<accession>A0ABR1T0J9</accession>